<dbReference type="EMBL" id="FMSH01000181">
    <property type="protein sequence ID" value="SCU75937.1"/>
    <property type="molecule type" value="Genomic_DNA"/>
</dbReference>
<keyword evidence="2" id="KW-0238">DNA-binding</keyword>
<dbReference type="GO" id="GO:0003677">
    <property type="term" value="F:DNA binding"/>
    <property type="evidence" value="ECO:0007669"/>
    <property type="project" value="UniProtKB-KW"/>
</dbReference>
<keyword evidence="1" id="KW-0805">Transcription regulation</keyword>
<reference evidence="6" key="1">
    <citation type="submission" date="2016-09" db="EMBL/GenBank/DDBJ databases">
        <authorList>
            <person name="Capua I."/>
            <person name="De Benedictis P."/>
            <person name="Joannis T."/>
            <person name="Lombin L.H."/>
            <person name="Cattoli G."/>
        </authorList>
    </citation>
    <scope>NUCLEOTIDE SEQUENCE</scope>
    <source>
        <strain evidence="6">B9</strain>
    </source>
</reference>
<dbReference type="Pfam" id="PF01614">
    <property type="entry name" value="IclR_C"/>
    <property type="match status" value="1"/>
</dbReference>
<dbReference type="Gene3D" id="1.10.10.10">
    <property type="entry name" value="Winged helix-like DNA-binding domain superfamily/Winged helix DNA-binding domain"/>
    <property type="match status" value="1"/>
</dbReference>
<dbReference type="SMART" id="SM00346">
    <property type="entry name" value="HTH_ICLR"/>
    <property type="match status" value="1"/>
</dbReference>
<dbReference type="Pfam" id="PF09339">
    <property type="entry name" value="HTH_IclR"/>
    <property type="match status" value="1"/>
</dbReference>
<organism evidence="6">
    <name type="scientific">Cupriavidus necator</name>
    <name type="common">Alcaligenes eutrophus</name>
    <name type="synonym">Ralstonia eutropha</name>
    <dbReference type="NCBI Taxonomy" id="106590"/>
    <lineage>
        <taxon>Bacteria</taxon>
        <taxon>Pseudomonadati</taxon>
        <taxon>Pseudomonadota</taxon>
        <taxon>Betaproteobacteria</taxon>
        <taxon>Burkholderiales</taxon>
        <taxon>Burkholderiaceae</taxon>
        <taxon>Cupriavidus</taxon>
    </lineage>
</organism>
<dbReference type="InterPro" id="IPR036390">
    <property type="entry name" value="WH_DNA-bd_sf"/>
</dbReference>
<dbReference type="AlphaFoldDB" id="A0A1K0IFG4"/>
<sequence length="246" mass="26832">MPTQIPAASRAMAVFEVFAREKRELSNSDMARLLSLPESSTSDLLHTLHSLGYLMRTTRTRRFYPTGRLLELARQIAENDPLGTAAQEAVEQVGEKTNESVFFGVLDANAVKVVAVQASRLPLRYIIEVGYRASLHASALGKSLLGLLPPEEARARLAASHLRQVTEHTIVDVNTLMDQIAVGRERGWHEAREEGTEGVYGLAVAGWLGGQPAGISLAGPAERMKKHHAEYLAALISVRDGLMEKG</sequence>
<evidence type="ECO:0000256" key="3">
    <source>
        <dbReference type="ARBA" id="ARBA00023163"/>
    </source>
</evidence>
<keyword evidence="3" id="KW-0804">Transcription</keyword>
<dbReference type="SUPFAM" id="SSF46785">
    <property type="entry name" value="Winged helix' DNA-binding domain"/>
    <property type="match status" value="1"/>
</dbReference>
<proteinExistence type="predicted"/>
<dbReference type="InterPro" id="IPR050707">
    <property type="entry name" value="HTH_MetabolicPath_Reg"/>
</dbReference>
<evidence type="ECO:0000259" key="5">
    <source>
        <dbReference type="PROSITE" id="PS51078"/>
    </source>
</evidence>
<dbReference type="InterPro" id="IPR005471">
    <property type="entry name" value="Tscrpt_reg_IclR_N"/>
</dbReference>
<dbReference type="Gene3D" id="3.30.450.40">
    <property type="match status" value="1"/>
</dbReference>
<feature type="domain" description="IclR-ED" evidence="5">
    <location>
        <begin position="68"/>
        <end position="246"/>
    </location>
</feature>
<dbReference type="PROSITE" id="PS51078">
    <property type="entry name" value="ICLR_ED"/>
    <property type="match status" value="1"/>
</dbReference>
<protein>
    <submittedName>
        <fullName evidence="6">Transcriptional regulator, IclR family</fullName>
    </submittedName>
</protein>
<evidence type="ECO:0000256" key="2">
    <source>
        <dbReference type="ARBA" id="ARBA00023125"/>
    </source>
</evidence>
<dbReference type="GO" id="GO:0045892">
    <property type="term" value="P:negative regulation of DNA-templated transcription"/>
    <property type="evidence" value="ECO:0007669"/>
    <property type="project" value="TreeGrafter"/>
</dbReference>
<evidence type="ECO:0000259" key="4">
    <source>
        <dbReference type="PROSITE" id="PS51077"/>
    </source>
</evidence>
<dbReference type="RefSeq" id="WP_340524940.1">
    <property type="nucleotide sequence ID" value="NZ_FMSH01000181.1"/>
</dbReference>
<accession>A0A1K0IFG4</accession>
<dbReference type="PANTHER" id="PTHR30136">
    <property type="entry name" value="HELIX-TURN-HELIX TRANSCRIPTIONAL REGULATOR, ICLR FAMILY"/>
    <property type="match status" value="1"/>
</dbReference>
<dbReference type="SUPFAM" id="SSF55781">
    <property type="entry name" value="GAF domain-like"/>
    <property type="match status" value="1"/>
</dbReference>
<name>A0A1K0IFG4_CUPNE</name>
<dbReference type="InterPro" id="IPR029016">
    <property type="entry name" value="GAF-like_dom_sf"/>
</dbReference>
<evidence type="ECO:0000313" key="6">
    <source>
        <dbReference type="EMBL" id="SCU75937.1"/>
    </source>
</evidence>
<dbReference type="InterPro" id="IPR036388">
    <property type="entry name" value="WH-like_DNA-bd_sf"/>
</dbReference>
<dbReference type="GO" id="GO:0003700">
    <property type="term" value="F:DNA-binding transcription factor activity"/>
    <property type="evidence" value="ECO:0007669"/>
    <property type="project" value="TreeGrafter"/>
</dbReference>
<feature type="domain" description="HTH iclR-type" evidence="4">
    <location>
        <begin position="5"/>
        <end position="68"/>
    </location>
</feature>
<dbReference type="InterPro" id="IPR014757">
    <property type="entry name" value="Tscrpt_reg_IclR_C"/>
</dbReference>
<evidence type="ECO:0000256" key="1">
    <source>
        <dbReference type="ARBA" id="ARBA00023015"/>
    </source>
</evidence>
<gene>
    <name evidence="6" type="ORF">CNECB9_2610012</name>
</gene>
<dbReference type="PROSITE" id="PS51077">
    <property type="entry name" value="HTH_ICLR"/>
    <property type="match status" value="1"/>
</dbReference>
<dbReference type="PANTHER" id="PTHR30136:SF35">
    <property type="entry name" value="HTH-TYPE TRANSCRIPTIONAL REGULATOR RV1719"/>
    <property type="match status" value="1"/>
</dbReference>